<proteinExistence type="predicted"/>
<dbReference type="GO" id="GO:0005886">
    <property type="term" value="C:plasma membrane"/>
    <property type="evidence" value="ECO:0007669"/>
    <property type="project" value="TreeGrafter"/>
</dbReference>
<feature type="transmembrane region" description="Helical" evidence="1">
    <location>
        <begin position="304"/>
        <end position="322"/>
    </location>
</feature>
<dbReference type="Proteomes" id="UP001154420">
    <property type="component" value="Unassembled WGS sequence"/>
</dbReference>
<protein>
    <submittedName>
        <fullName evidence="2">Ethanolamine utilization protein EutH</fullName>
    </submittedName>
</protein>
<feature type="transmembrane region" description="Helical" evidence="1">
    <location>
        <begin position="104"/>
        <end position="128"/>
    </location>
</feature>
<keyword evidence="1" id="KW-0812">Transmembrane</keyword>
<dbReference type="InterPro" id="IPR007441">
    <property type="entry name" value="EutH"/>
</dbReference>
<keyword evidence="3" id="KW-1185">Reference proteome</keyword>
<accession>A0A9X5BEA7</accession>
<comment type="caution">
    <text evidence="2">The sequence shown here is derived from an EMBL/GenBank/DDBJ whole genome shotgun (WGS) entry which is preliminary data.</text>
</comment>
<dbReference type="GO" id="GO:0034228">
    <property type="term" value="F:ethanolamine transmembrane transporter activity"/>
    <property type="evidence" value="ECO:0007669"/>
    <property type="project" value="InterPro"/>
</dbReference>
<sequence>MNRVLMLIMAAGVIVGGIDSIRGNKGGYGSRFEEGFRLLGPTAMSMAGMICLAPVLADVLGRFIVPFYLKIGVDPAMFGSFLAIDMGGYQLAKELAIDGRIGNYSGIVAAAIFGCTVVFTIPVGMGMIKDGERQFFAKGIMYGLVTMPVGLLAGGILAGIPLRACLRQNLPTFVLAVLLLFGLWRNPDKMVRGFCTFAGGINIVIKAGLILAVVEYMCGFNPVKGMAPVKEAMDVVVSIGIVMLGSLPAAEFLQRRLKKPFTWLGKKLGMKPESMAGLLVGSVSVMPALSMYSDMDEKGKVANAAFLVSAASLLAAHMGFTISMEPELLGALFGGKLSGGAAAFALSLCLSGKAEGYKNGI</sequence>
<dbReference type="AlphaFoldDB" id="A0A9X5BEA7"/>
<dbReference type="PIRSF" id="PIRSF019466">
    <property type="entry name" value="EutH"/>
    <property type="match status" value="1"/>
</dbReference>
<evidence type="ECO:0000313" key="3">
    <source>
        <dbReference type="Proteomes" id="UP001154420"/>
    </source>
</evidence>
<dbReference type="OrthoDB" id="9778282at2"/>
<reference evidence="2" key="1">
    <citation type="submission" date="2018-09" db="EMBL/GenBank/DDBJ databases">
        <title>Murine metabolic-syndrome-specific gut microbial biobank.</title>
        <authorList>
            <person name="Liu C."/>
        </authorList>
    </citation>
    <scope>NUCLEOTIDE SEQUENCE</scope>
    <source>
        <strain evidence="2">D42-62</strain>
    </source>
</reference>
<dbReference type="EMBL" id="QZDT01000005">
    <property type="protein sequence ID" value="NBJ92072.1"/>
    <property type="molecule type" value="Genomic_DNA"/>
</dbReference>
<feature type="transmembrane region" description="Helical" evidence="1">
    <location>
        <begin position="140"/>
        <end position="160"/>
    </location>
</feature>
<dbReference type="RefSeq" id="WP_160559135.1">
    <property type="nucleotide sequence ID" value="NZ_QZDT01000005.1"/>
</dbReference>
<feature type="transmembrane region" description="Helical" evidence="1">
    <location>
        <begin position="166"/>
        <end position="184"/>
    </location>
</feature>
<keyword evidence="1" id="KW-0472">Membrane</keyword>
<evidence type="ECO:0000256" key="1">
    <source>
        <dbReference type="SAM" id="Phobius"/>
    </source>
</evidence>
<feature type="transmembrane region" description="Helical" evidence="1">
    <location>
        <begin position="39"/>
        <end position="60"/>
    </location>
</feature>
<feature type="transmembrane region" description="Helical" evidence="1">
    <location>
        <begin position="191"/>
        <end position="212"/>
    </location>
</feature>
<dbReference type="PANTHER" id="PTHR40089">
    <property type="entry name" value="ETHANOLAMINE UTILIZATION PROTEIN EUTH"/>
    <property type="match status" value="1"/>
</dbReference>
<feature type="transmembrane region" description="Helical" evidence="1">
    <location>
        <begin position="232"/>
        <end position="253"/>
    </location>
</feature>
<keyword evidence="1" id="KW-1133">Transmembrane helix</keyword>
<evidence type="ECO:0000313" key="2">
    <source>
        <dbReference type="EMBL" id="NBJ92072.1"/>
    </source>
</evidence>
<dbReference type="PANTHER" id="PTHR40089:SF1">
    <property type="entry name" value="ETHANOLAMINE PERMEASE EUTH-RELATED"/>
    <property type="match status" value="1"/>
</dbReference>
<name>A0A9X5BEA7_9FIRM</name>
<dbReference type="Pfam" id="PF04346">
    <property type="entry name" value="EutH"/>
    <property type="match status" value="1"/>
</dbReference>
<organism evidence="2 3">
    <name type="scientific">Parablautia muri</name>
    <dbReference type="NCBI Taxonomy" id="2320879"/>
    <lineage>
        <taxon>Bacteria</taxon>
        <taxon>Bacillati</taxon>
        <taxon>Bacillota</taxon>
        <taxon>Clostridia</taxon>
        <taxon>Lachnospirales</taxon>
        <taxon>Lachnospiraceae</taxon>
        <taxon>Parablautia</taxon>
    </lineage>
</organism>
<feature type="transmembrane region" description="Helical" evidence="1">
    <location>
        <begin position="67"/>
        <end position="84"/>
    </location>
</feature>
<gene>
    <name evidence="2" type="ORF">D5281_05590</name>
</gene>